<organism evidence="3">
    <name type="scientific">bioreactor metagenome</name>
    <dbReference type="NCBI Taxonomy" id="1076179"/>
    <lineage>
        <taxon>unclassified sequences</taxon>
        <taxon>metagenomes</taxon>
        <taxon>ecological metagenomes</taxon>
    </lineage>
</organism>
<dbReference type="PANTHER" id="PTHR12598">
    <property type="entry name" value="COPPER HOMEOSTASIS PROTEIN CUTC"/>
    <property type="match status" value="1"/>
</dbReference>
<comment type="similarity">
    <text evidence="1">Belongs to the CutC family.</text>
</comment>
<dbReference type="InterPro" id="IPR005627">
    <property type="entry name" value="CutC-like"/>
</dbReference>
<dbReference type="EMBL" id="VSSQ01003383">
    <property type="protein sequence ID" value="MPM20449.1"/>
    <property type="molecule type" value="Genomic_DNA"/>
</dbReference>
<dbReference type="PANTHER" id="PTHR12598:SF0">
    <property type="entry name" value="COPPER HOMEOSTASIS PROTEIN CUTC HOMOLOG"/>
    <property type="match status" value="1"/>
</dbReference>
<proteinExistence type="inferred from homology"/>
<dbReference type="HAMAP" id="MF_00795">
    <property type="entry name" value="CutC"/>
    <property type="match status" value="1"/>
</dbReference>
<accession>A0A644XWH3</accession>
<name>A0A644XWH3_9ZZZZ</name>
<dbReference type="Pfam" id="PF03932">
    <property type="entry name" value="CutC"/>
    <property type="match status" value="1"/>
</dbReference>
<dbReference type="SUPFAM" id="SSF110395">
    <property type="entry name" value="CutC-like"/>
    <property type="match status" value="1"/>
</dbReference>
<protein>
    <recommendedName>
        <fullName evidence="2">Copper homeostasis protein cutC homolog</fullName>
    </recommendedName>
</protein>
<reference evidence="3" key="1">
    <citation type="submission" date="2019-08" db="EMBL/GenBank/DDBJ databases">
        <authorList>
            <person name="Kucharzyk K."/>
            <person name="Murdoch R.W."/>
            <person name="Higgins S."/>
            <person name="Loffler F."/>
        </authorList>
    </citation>
    <scope>NUCLEOTIDE SEQUENCE</scope>
</reference>
<dbReference type="GO" id="GO:0005507">
    <property type="term" value="F:copper ion binding"/>
    <property type="evidence" value="ECO:0007669"/>
    <property type="project" value="TreeGrafter"/>
</dbReference>
<dbReference type="InterPro" id="IPR036822">
    <property type="entry name" value="CutC-like_dom_sf"/>
</dbReference>
<comment type="caution">
    <text evidence="3">The sequence shown here is derived from an EMBL/GenBank/DDBJ whole genome shotgun (WGS) entry which is preliminary data.</text>
</comment>
<evidence type="ECO:0000256" key="2">
    <source>
        <dbReference type="ARBA" id="ARBA00019014"/>
    </source>
</evidence>
<gene>
    <name evidence="3" type="primary">cutC_21</name>
    <name evidence="3" type="ORF">SDC9_66879</name>
</gene>
<sequence length="255" mass="27831">MVETIEICCDNIYSCIAAETESVDRIELCSSLEMGGLTPSAGLIKRSREVFSSDIHVLIRPRGGDFLYSTSDLKVILSDIDFCCESGIDGIVFGALNKDGLIDSDLCEDIIDYVHEKGMSFTFHRAFDLTPNLLDSLDVLVKIGADRVLTSGGRVSAYDGRDTIAQLVKMGQGRIGIIAGGGVRSENVSEIVCSAGVREIHLSASVDVETKMIYRDQPFHFSNNEKGDFFVKVSDNKVIQSVVKSLQSKGLYKVL</sequence>
<evidence type="ECO:0000256" key="1">
    <source>
        <dbReference type="ARBA" id="ARBA00007768"/>
    </source>
</evidence>
<dbReference type="Gene3D" id="3.20.20.380">
    <property type="entry name" value="Copper homeostasis (CutC) domain"/>
    <property type="match status" value="1"/>
</dbReference>
<dbReference type="AlphaFoldDB" id="A0A644XWH3"/>
<evidence type="ECO:0000313" key="3">
    <source>
        <dbReference type="EMBL" id="MPM20449.1"/>
    </source>
</evidence>
<dbReference type="FunFam" id="3.20.20.380:FF:000001">
    <property type="entry name" value="Copper homeostasis protein CutC"/>
    <property type="match status" value="1"/>
</dbReference>